<keyword evidence="11" id="KW-1185">Reference proteome</keyword>
<reference evidence="10" key="2">
    <citation type="submission" date="2022-09" db="EMBL/GenBank/DDBJ databases">
        <title>Biosynthetic gene clusters of Dactylosporangioum fulvum.</title>
        <authorList>
            <person name="Caradec T."/>
        </authorList>
    </citation>
    <scope>NUCLEOTIDE SEQUENCE</scope>
    <source>
        <strain evidence="10">NRRL B-16292</strain>
    </source>
</reference>
<dbReference type="Pfam" id="PF02653">
    <property type="entry name" value="BPD_transp_2"/>
    <property type="match status" value="1"/>
</dbReference>
<keyword evidence="7 9" id="KW-0472">Membrane</keyword>
<feature type="transmembrane region" description="Helical" evidence="9">
    <location>
        <begin position="264"/>
        <end position="283"/>
    </location>
</feature>
<reference evidence="10" key="1">
    <citation type="submission" date="2021-04" db="EMBL/GenBank/DDBJ databases">
        <authorList>
            <person name="Hartkoorn R.C."/>
            <person name="Beaudoing E."/>
            <person name="Hot D."/>
        </authorList>
    </citation>
    <scope>NUCLEOTIDE SEQUENCE</scope>
    <source>
        <strain evidence="10">NRRL B-16292</strain>
    </source>
</reference>
<evidence type="ECO:0000256" key="3">
    <source>
        <dbReference type="ARBA" id="ARBA00022475"/>
    </source>
</evidence>
<proteinExistence type="inferred from homology"/>
<dbReference type="EMBL" id="CP073720">
    <property type="protein sequence ID" value="UWP82415.1"/>
    <property type="molecule type" value="Genomic_DNA"/>
</dbReference>
<keyword evidence="4 9" id="KW-0812">Transmembrane</keyword>
<evidence type="ECO:0000256" key="7">
    <source>
        <dbReference type="ARBA" id="ARBA00023136"/>
    </source>
</evidence>
<name>A0ABY5VZ50_9ACTN</name>
<feature type="transmembrane region" description="Helical" evidence="9">
    <location>
        <begin position="230"/>
        <end position="252"/>
    </location>
</feature>
<keyword evidence="5" id="KW-0029">Amino-acid transport</keyword>
<keyword evidence="3" id="KW-1003">Cell membrane</keyword>
<evidence type="ECO:0000256" key="8">
    <source>
        <dbReference type="ARBA" id="ARBA00037998"/>
    </source>
</evidence>
<evidence type="ECO:0000256" key="4">
    <source>
        <dbReference type="ARBA" id="ARBA00022692"/>
    </source>
</evidence>
<dbReference type="PANTHER" id="PTHR11795:SF442">
    <property type="entry name" value="ABC TRANSPORTER ATP-BINDING PROTEIN"/>
    <property type="match status" value="1"/>
</dbReference>
<evidence type="ECO:0000256" key="6">
    <source>
        <dbReference type="ARBA" id="ARBA00022989"/>
    </source>
</evidence>
<dbReference type="Proteomes" id="UP001059617">
    <property type="component" value="Chromosome"/>
</dbReference>
<gene>
    <name evidence="10" type="ORF">Dfulv_46470</name>
</gene>
<sequence length="297" mass="28886">MGQVGTVAVTAVDGVAFGLLLFTVAAGLALTFGVMDVLNLAHGTLYLAGAYLAYLLTDGTMLGLAVALTAGAVAGAGGGATLAGLLRPLASAGPGAGHLEQALVTIGLAFLAADGFTTGFGAVPLPAEPPDVLAGRVQLGGHGYPVYRLVFIAVATVIAVVLHWTVRRTTAGLMLQATVADPGMAAATGIRTGRVRVAALACGGALAVTAGVLGAPLLGPAPGVDTTVLILSLIVVVLGGAGSVPATLGAALLVGQVQTVGVQLAPQIAPFALFGAMLLVLLARGRATVTPAGVKPA</sequence>
<feature type="transmembrane region" description="Helical" evidence="9">
    <location>
        <begin position="6"/>
        <end position="30"/>
    </location>
</feature>
<dbReference type="RefSeq" id="WP_259860187.1">
    <property type="nucleotide sequence ID" value="NZ_BAAAST010000025.1"/>
</dbReference>
<feature type="transmembrane region" description="Helical" evidence="9">
    <location>
        <begin position="145"/>
        <end position="166"/>
    </location>
</feature>
<keyword evidence="2" id="KW-0813">Transport</keyword>
<feature type="transmembrane region" description="Helical" evidence="9">
    <location>
        <begin position="197"/>
        <end position="218"/>
    </location>
</feature>
<evidence type="ECO:0000256" key="9">
    <source>
        <dbReference type="SAM" id="Phobius"/>
    </source>
</evidence>
<evidence type="ECO:0000256" key="2">
    <source>
        <dbReference type="ARBA" id="ARBA00022448"/>
    </source>
</evidence>
<evidence type="ECO:0000313" key="10">
    <source>
        <dbReference type="EMBL" id="UWP82415.1"/>
    </source>
</evidence>
<feature type="transmembrane region" description="Helical" evidence="9">
    <location>
        <begin position="102"/>
        <end position="125"/>
    </location>
</feature>
<dbReference type="InterPro" id="IPR052157">
    <property type="entry name" value="BCAA_transport_permease"/>
</dbReference>
<feature type="transmembrane region" description="Helical" evidence="9">
    <location>
        <begin position="62"/>
        <end position="90"/>
    </location>
</feature>
<dbReference type="PANTHER" id="PTHR11795">
    <property type="entry name" value="BRANCHED-CHAIN AMINO ACID TRANSPORT SYSTEM PERMEASE PROTEIN LIVH"/>
    <property type="match status" value="1"/>
</dbReference>
<comment type="similarity">
    <text evidence="8">Belongs to the binding-protein-dependent transport system permease family. LivHM subfamily.</text>
</comment>
<organism evidence="10 11">
    <name type="scientific">Dactylosporangium fulvum</name>
    <dbReference type="NCBI Taxonomy" id="53359"/>
    <lineage>
        <taxon>Bacteria</taxon>
        <taxon>Bacillati</taxon>
        <taxon>Actinomycetota</taxon>
        <taxon>Actinomycetes</taxon>
        <taxon>Micromonosporales</taxon>
        <taxon>Micromonosporaceae</taxon>
        <taxon>Dactylosporangium</taxon>
    </lineage>
</organism>
<comment type="subcellular location">
    <subcellularLocation>
        <location evidence="1">Cell membrane</location>
        <topology evidence="1">Multi-pass membrane protein</topology>
    </subcellularLocation>
</comment>
<evidence type="ECO:0000256" key="5">
    <source>
        <dbReference type="ARBA" id="ARBA00022970"/>
    </source>
</evidence>
<dbReference type="CDD" id="cd06582">
    <property type="entry name" value="TM_PBP1_LivH_like"/>
    <property type="match status" value="1"/>
</dbReference>
<evidence type="ECO:0000256" key="1">
    <source>
        <dbReference type="ARBA" id="ARBA00004651"/>
    </source>
</evidence>
<evidence type="ECO:0000313" key="11">
    <source>
        <dbReference type="Proteomes" id="UP001059617"/>
    </source>
</evidence>
<keyword evidence="6 9" id="KW-1133">Transmembrane helix</keyword>
<accession>A0ABY5VZ50</accession>
<dbReference type="InterPro" id="IPR001851">
    <property type="entry name" value="ABC_transp_permease"/>
</dbReference>
<feature type="transmembrane region" description="Helical" evidence="9">
    <location>
        <begin position="37"/>
        <end position="56"/>
    </location>
</feature>
<protein>
    <submittedName>
        <fullName evidence="10">Branched-chain amino acid ABC transporter permease</fullName>
    </submittedName>
</protein>